<accession>A0A1S2PKV7</accession>
<dbReference type="EMBL" id="MLYO01000073">
    <property type="protein sequence ID" value="OIJ93594.1"/>
    <property type="molecule type" value="Genomic_DNA"/>
</dbReference>
<proteinExistence type="predicted"/>
<evidence type="ECO:0008006" key="3">
    <source>
        <dbReference type="Google" id="ProtNLM"/>
    </source>
</evidence>
<organism evidence="1 2">
    <name type="scientific">Streptomyces monashensis</name>
    <dbReference type="NCBI Taxonomy" id="1678012"/>
    <lineage>
        <taxon>Bacteria</taxon>
        <taxon>Bacillati</taxon>
        <taxon>Actinomycetota</taxon>
        <taxon>Actinomycetes</taxon>
        <taxon>Kitasatosporales</taxon>
        <taxon>Streptomycetaceae</taxon>
        <taxon>Streptomyces</taxon>
    </lineage>
</organism>
<dbReference type="OrthoDB" id="4335427at2"/>
<sequence length="107" mass="12226">MRTPAVRDAQWVTESDFTDADWAEFHRLMTELVTTCKEVVEQHAPDGVWAPSSSGIFDQFGESMLVIADISRSLNKARGGMRRISGRARERLYDRAATYRNPYRSLD</sequence>
<evidence type="ECO:0000313" key="2">
    <source>
        <dbReference type="Proteomes" id="UP000179642"/>
    </source>
</evidence>
<dbReference type="RefSeq" id="WP_071385399.1">
    <property type="nucleotide sequence ID" value="NZ_MLYO01000073.1"/>
</dbReference>
<dbReference type="AlphaFoldDB" id="A0A1S2PKV7"/>
<name>A0A1S2PKV7_9ACTN</name>
<dbReference type="Proteomes" id="UP000179642">
    <property type="component" value="Unassembled WGS sequence"/>
</dbReference>
<reference evidence="1 2" key="1">
    <citation type="submission" date="2016-10" db="EMBL/GenBank/DDBJ databases">
        <title>Genome sequence of Streptomyces sp. MUSC 1.</title>
        <authorList>
            <person name="Lee L.-H."/>
            <person name="Ser H.-L."/>
            <person name="Law J.W.-F."/>
        </authorList>
    </citation>
    <scope>NUCLEOTIDE SEQUENCE [LARGE SCALE GENOMIC DNA]</scope>
    <source>
        <strain evidence="1 2">MUSC 1</strain>
    </source>
</reference>
<evidence type="ECO:0000313" key="1">
    <source>
        <dbReference type="EMBL" id="OIJ93594.1"/>
    </source>
</evidence>
<gene>
    <name evidence="1" type="ORF">BIV23_37205</name>
</gene>
<protein>
    <recommendedName>
        <fullName evidence="3">ESX-1 secretion-associated protein</fullName>
    </recommendedName>
</protein>
<keyword evidence="2" id="KW-1185">Reference proteome</keyword>
<comment type="caution">
    <text evidence="1">The sequence shown here is derived from an EMBL/GenBank/DDBJ whole genome shotgun (WGS) entry which is preliminary data.</text>
</comment>